<evidence type="ECO:0000313" key="2">
    <source>
        <dbReference type="Proteomes" id="UP000004358"/>
    </source>
</evidence>
<accession>A3ZVN9</accession>
<protein>
    <submittedName>
        <fullName evidence="1">Uncharacterized protein</fullName>
    </submittedName>
</protein>
<sequence>MRDFWFQRYCVSNVAHMSMLTARRRSAMHLHQEKVHEEILC</sequence>
<evidence type="ECO:0000313" key="1">
    <source>
        <dbReference type="EMBL" id="EAQ79385.1"/>
    </source>
</evidence>
<dbReference type="EMBL" id="AANZ01000014">
    <property type="protein sequence ID" value="EAQ79385.1"/>
    <property type="molecule type" value="Genomic_DNA"/>
</dbReference>
<dbReference type="HOGENOM" id="CLU_3266484_0_0_0"/>
<organism evidence="1 2">
    <name type="scientific">Blastopirellula marina DSM 3645</name>
    <dbReference type="NCBI Taxonomy" id="314230"/>
    <lineage>
        <taxon>Bacteria</taxon>
        <taxon>Pseudomonadati</taxon>
        <taxon>Planctomycetota</taxon>
        <taxon>Planctomycetia</taxon>
        <taxon>Pirellulales</taxon>
        <taxon>Pirellulaceae</taxon>
        <taxon>Blastopirellula</taxon>
    </lineage>
</organism>
<dbReference type="STRING" id="314230.DSM3645_02878"/>
<reference evidence="1 2" key="1">
    <citation type="submission" date="2006-02" db="EMBL/GenBank/DDBJ databases">
        <authorList>
            <person name="Amann R."/>
            <person name="Ferriera S."/>
            <person name="Johnson J."/>
            <person name="Kravitz S."/>
            <person name="Halpern A."/>
            <person name="Remington K."/>
            <person name="Beeson K."/>
            <person name="Tran B."/>
            <person name="Rogers Y.-H."/>
            <person name="Friedman R."/>
            <person name="Venter J.C."/>
        </authorList>
    </citation>
    <scope>NUCLEOTIDE SEQUENCE [LARGE SCALE GENOMIC DNA]</scope>
    <source>
        <strain evidence="1 2">DSM 3645</strain>
    </source>
</reference>
<comment type="caution">
    <text evidence="1">The sequence shown here is derived from an EMBL/GenBank/DDBJ whole genome shotgun (WGS) entry which is preliminary data.</text>
</comment>
<name>A3ZVN9_9BACT</name>
<gene>
    <name evidence="1" type="ORF">DSM3645_02878</name>
</gene>
<dbReference type="AlphaFoldDB" id="A3ZVN9"/>
<proteinExistence type="predicted"/>
<dbReference type="Proteomes" id="UP000004358">
    <property type="component" value="Unassembled WGS sequence"/>
</dbReference>